<name>A0ABV4TVS2_9GAMM</name>
<dbReference type="Pfam" id="PF00300">
    <property type="entry name" value="His_Phos_1"/>
    <property type="match status" value="1"/>
</dbReference>
<evidence type="ECO:0000256" key="5">
    <source>
        <dbReference type="HAMAP-Rule" id="MF_01039"/>
    </source>
</evidence>
<feature type="binding site" evidence="5">
    <location>
        <begin position="8"/>
        <end position="15"/>
    </location>
    <ligand>
        <name>substrate</name>
    </ligand>
</feature>
<evidence type="ECO:0000256" key="2">
    <source>
        <dbReference type="ARBA" id="ARBA00022432"/>
    </source>
</evidence>
<dbReference type="Gene3D" id="3.40.50.1240">
    <property type="entry name" value="Phosphoglycerate mutase-like"/>
    <property type="match status" value="1"/>
</dbReference>
<dbReference type="InterPro" id="IPR005952">
    <property type="entry name" value="Phosphogly_mut1"/>
</dbReference>
<dbReference type="NCBIfam" id="NF010713">
    <property type="entry name" value="PRK14115.1"/>
    <property type="match status" value="1"/>
</dbReference>
<comment type="caution">
    <text evidence="7">The sequence shown here is derived from an EMBL/GenBank/DDBJ whole genome shotgun (WGS) entry which is preliminary data.</text>
</comment>
<feature type="binding site" evidence="5">
    <location>
        <begin position="114"/>
        <end position="115"/>
    </location>
    <ligand>
        <name>substrate</name>
    </ligand>
</feature>
<protein>
    <recommendedName>
        <fullName evidence="5 6">2,3-bisphosphoglycerate-dependent phosphoglycerate mutase</fullName>
        <shortName evidence="5">BPG-dependent PGAM</shortName>
        <shortName evidence="5">PGAM</shortName>
        <shortName evidence="5">Phosphoglyceromutase</shortName>
        <shortName evidence="5">dPGM</shortName>
        <ecNumber evidence="5 6">5.4.2.11</ecNumber>
    </recommendedName>
</protein>
<dbReference type="PIRSF" id="PIRSF000709">
    <property type="entry name" value="6PFK_2-Ptase"/>
    <property type="match status" value="1"/>
</dbReference>
<feature type="active site" description="Tele-phosphohistidine intermediate" evidence="5">
    <location>
        <position position="9"/>
    </location>
</feature>
<comment type="catalytic activity">
    <reaction evidence="5 6">
        <text>(2R)-2-phosphoglycerate = (2R)-3-phosphoglycerate</text>
        <dbReference type="Rhea" id="RHEA:15901"/>
        <dbReference type="ChEBI" id="CHEBI:58272"/>
        <dbReference type="ChEBI" id="CHEBI:58289"/>
        <dbReference type="EC" id="5.4.2.11"/>
    </reaction>
</comment>
<keyword evidence="3 5" id="KW-0324">Glycolysis</keyword>
<dbReference type="InterPro" id="IPR001345">
    <property type="entry name" value="PG/BPGM_mutase_AS"/>
</dbReference>
<comment type="pathway">
    <text evidence="5 6">Carbohydrate degradation; glycolysis; pyruvate from D-glyceraldehyde 3-phosphate: step 3/5.</text>
</comment>
<feature type="binding site" evidence="5">
    <location>
        <position position="60"/>
    </location>
    <ligand>
        <name>substrate</name>
    </ligand>
</feature>
<gene>
    <name evidence="5 7" type="primary">gpmA</name>
    <name evidence="7" type="ORF">ACERLL_07290</name>
</gene>
<dbReference type="InterPro" id="IPR013078">
    <property type="entry name" value="His_Pase_superF_clade-1"/>
</dbReference>
<dbReference type="PANTHER" id="PTHR11931">
    <property type="entry name" value="PHOSPHOGLYCERATE MUTASE"/>
    <property type="match status" value="1"/>
</dbReference>
<dbReference type="EC" id="5.4.2.11" evidence="5 6"/>
<dbReference type="PROSITE" id="PS00175">
    <property type="entry name" value="PG_MUTASE"/>
    <property type="match status" value="1"/>
</dbReference>
<organism evidence="7 8">
    <name type="scientific">Thiohalorhabdus methylotrophus</name>
    <dbReference type="NCBI Taxonomy" id="3242694"/>
    <lineage>
        <taxon>Bacteria</taxon>
        <taxon>Pseudomonadati</taxon>
        <taxon>Pseudomonadota</taxon>
        <taxon>Gammaproteobacteria</taxon>
        <taxon>Thiohalorhabdales</taxon>
        <taxon>Thiohalorhabdaceae</taxon>
        <taxon>Thiohalorhabdus</taxon>
    </lineage>
</organism>
<dbReference type="GO" id="GO:0004619">
    <property type="term" value="F:phosphoglycerate mutase activity"/>
    <property type="evidence" value="ECO:0007669"/>
    <property type="project" value="UniProtKB-EC"/>
</dbReference>
<keyword evidence="4 5" id="KW-0413">Isomerase</keyword>
<comment type="similarity">
    <text evidence="1 5">Belongs to the phosphoglycerate mutase family. BPG-dependent PGAM subfamily.</text>
</comment>
<feature type="binding site" evidence="5">
    <location>
        <position position="98"/>
    </location>
    <ligand>
        <name>substrate</name>
    </ligand>
</feature>
<sequence>MPYLALIRHGESQWNLENRFTGWTDVDLSEKGVQQSREAGRRLHGSGYTFDTAFTSYLRRAIRTLWIVQDHMDQMWIPEFKDWRLNERHYGALQGEDKAAFQEIYGKEQVHQWRRSYAVRPPQLEPDDPRHARFEPKYRGLEPGEIPAAESLADTVHRVLPCWREQLQPRLRAGSDLVVAAHGNSLRGLVKYLEGIADDAIPHLDIPLAVPRIYEFGDDGAIRRCFYLREEGEEEL</sequence>
<feature type="site" description="Transition state stabilizer" evidence="5">
    <location>
        <position position="182"/>
    </location>
</feature>
<dbReference type="RefSeq" id="WP_373655409.1">
    <property type="nucleotide sequence ID" value="NZ_JBGUAW010000004.1"/>
</dbReference>
<feature type="binding site" evidence="5">
    <location>
        <begin position="183"/>
        <end position="184"/>
    </location>
    <ligand>
        <name>substrate</name>
    </ligand>
</feature>
<dbReference type="CDD" id="cd07067">
    <property type="entry name" value="HP_PGM_like"/>
    <property type="match status" value="1"/>
</dbReference>
<evidence type="ECO:0000256" key="3">
    <source>
        <dbReference type="ARBA" id="ARBA00023152"/>
    </source>
</evidence>
<proteinExistence type="inferred from homology"/>
<feature type="binding site" evidence="5">
    <location>
        <begin position="87"/>
        <end position="90"/>
    </location>
    <ligand>
        <name>substrate</name>
    </ligand>
</feature>
<comment type="function">
    <text evidence="5 6">Catalyzes the interconversion of 2-phosphoglycerate and 3-phosphoglycerate.</text>
</comment>
<accession>A0ABV4TVS2</accession>
<comment type="subunit">
    <text evidence="5">Homodimer.</text>
</comment>
<evidence type="ECO:0000256" key="4">
    <source>
        <dbReference type="ARBA" id="ARBA00023235"/>
    </source>
</evidence>
<dbReference type="HAMAP" id="MF_01039">
    <property type="entry name" value="PGAM_GpmA"/>
    <property type="match status" value="1"/>
</dbReference>
<evidence type="ECO:0000256" key="6">
    <source>
        <dbReference type="RuleBase" id="RU004512"/>
    </source>
</evidence>
<evidence type="ECO:0000256" key="1">
    <source>
        <dbReference type="ARBA" id="ARBA00006717"/>
    </source>
</evidence>
<dbReference type="SUPFAM" id="SSF53254">
    <property type="entry name" value="Phosphoglycerate mutase-like"/>
    <property type="match status" value="1"/>
</dbReference>
<reference evidence="7 8" key="1">
    <citation type="submission" date="2024-08" db="EMBL/GenBank/DDBJ databases">
        <title>Whole-genome sequencing of halo(alkali)philic microorganisms from hypersaline lakes.</title>
        <authorList>
            <person name="Sorokin D.Y."/>
            <person name="Merkel A.Y."/>
            <person name="Messina E."/>
            <person name="Yakimov M."/>
        </authorList>
    </citation>
    <scope>NUCLEOTIDE SEQUENCE [LARGE SCALE GENOMIC DNA]</scope>
    <source>
        <strain evidence="7 8">Cl-TMA</strain>
    </source>
</reference>
<dbReference type="SMART" id="SM00855">
    <property type="entry name" value="PGAM"/>
    <property type="match status" value="1"/>
</dbReference>
<feature type="binding site" evidence="5">
    <location>
        <begin position="21"/>
        <end position="22"/>
    </location>
    <ligand>
        <name>substrate</name>
    </ligand>
</feature>
<evidence type="ECO:0000313" key="8">
    <source>
        <dbReference type="Proteomes" id="UP001575181"/>
    </source>
</evidence>
<keyword evidence="8" id="KW-1185">Reference proteome</keyword>
<dbReference type="EMBL" id="JBGUAW010000004">
    <property type="protein sequence ID" value="MFA9460628.1"/>
    <property type="molecule type" value="Genomic_DNA"/>
</dbReference>
<dbReference type="InterPro" id="IPR029033">
    <property type="entry name" value="His_PPase_superfam"/>
</dbReference>
<dbReference type="Proteomes" id="UP001575181">
    <property type="component" value="Unassembled WGS sequence"/>
</dbReference>
<keyword evidence="2 5" id="KW-0312">Gluconeogenesis</keyword>
<feature type="active site" description="Proton donor/acceptor" evidence="5">
    <location>
        <position position="87"/>
    </location>
</feature>
<evidence type="ECO:0000313" key="7">
    <source>
        <dbReference type="EMBL" id="MFA9460628.1"/>
    </source>
</evidence>
<dbReference type="NCBIfam" id="TIGR01258">
    <property type="entry name" value="pgm_1"/>
    <property type="match status" value="1"/>
</dbReference>